<feature type="domain" description="DUF4026" evidence="2">
    <location>
        <begin position="27"/>
        <end position="168"/>
    </location>
</feature>
<dbReference type="EMBL" id="QRCT01000050">
    <property type="protein sequence ID" value="RDU21975.1"/>
    <property type="molecule type" value="Genomic_DNA"/>
</dbReference>
<comment type="caution">
    <text evidence="4">The sequence shown here is derived from an EMBL/GenBank/DDBJ whole genome shotgun (WGS) entry which is preliminary data.</text>
</comment>
<dbReference type="Pfam" id="PF13218">
    <property type="entry name" value="DUF4026_N"/>
    <property type="match status" value="1"/>
</dbReference>
<accession>A0A371AQW5</accession>
<evidence type="ECO:0000259" key="1">
    <source>
        <dbReference type="Pfam" id="PF10077"/>
    </source>
</evidence>
<dbReference type="InterPro" id="IPR025102">
    <property type="entry name" value="DUF4026_N"/>
</dbReference>
<name>A0A371AQW5_9FIRM</name>
<dbReference type="Proteomes" id="UP000255036">
    <property type="component" value="Unassembled WGS sequence"/>
</dbReference>
<evidence type="ECO:0000313" key="4">
    <source>
        <dbReference type="EMBL" id="RDU21975.1"/>
    </source>
</evidence>
<proteinExistence type="predicted"/>
<dbReference type="InterPro" id="IPR018756">
    <property type="entry name" value="DUF2314"/>
</dbReference>
<dbReference type="RefSeq" id="WP_115483138.1">
    <property type="nucleotide sequence ID" value="NZ_QRCT01000050.1"/>
</dbReference>
<dbReference type="Pfam" id="PF10077">
    <property type="entry name" value="DUF2314"/>
    <property type="match status" value="1"/>
</dbReference>
<keyword evidence="5" id="KW-1185">Reference proteome</keyword>
<evidence type="ECO:0000313" key="5">
    <source>
        <dbReference type="Proteomes" id="UP000255036"/>
    </source>
</evidence>
<feature type="domain" description="DUF2314" evidence="1">
    <location>
        <begin position="349"/>
        <end position="414"/>
    </location>
</feature>
<protein>
    <submittedName>
        <fullName evidence="4">DUF4026 domain-containing protein</fullName>
    </submittedName>
</protein>
<dbReference type="InterPro" id="IPR053886">
    <property type="entry name" value="DUF4026_middle"/>
</dbReference>
<evidence type="ECO:0000259" key="3">
    <source>
        <dbReference type="Pfam" id="PF22789"/>
    </source>
</evidence>
<sequence length="436" mass="50524">MGLFEKFSNKNQRLEDLKKGKIEKVPSYVMAIPKNDIVLDDLELMVDQIRKIEGLTIIGKRINNILTVVFKYKNLEYSVDIFVEDFQLPPLFRITHDFGDEEVEIMEGAVRGLLTRMTFSENKMDSFHIQIKLLYAMIPELAGVVDFSAEKILSGKWVELTAKSNVHPAPSYLYTIQAVTDKNEVWLHTHGMNRCGSIELEVLKSDKINFNNHYEVLASFAERMITDNVTIDEGEALYIGTIGSNQDLVVTWIDFKRVIKKMKRSALGGTKDRIDGHNENSGIIFVYPTEEDYNIKKMVHISQFNSLLNQNPVFMKTTEETIRMQNLALERIPFLHKLWKAIDEKQVLIKVGMKVNEEYNSSDNKEHIWFEVIDLGEKTFRGILLQEAYYITNLRKGDEFEFPIEELTDWLAYTKIGTIKPDNVYRLLSIEAWCEI</sequence>
<dbReference type="Pfam" id="PF22789">
    <property type="entry name" value="DUF4026_C"/>
    <property type="match status" value="1"/>
</dbReference>
<dbReference type="OrthoDB" id="1846902at2"/>
<organism evidence="4 5">
    <name type="scientific">Anaerosacchariphilus polymeriproducens</name>
    <dbReference type="NCBI Taxonomy" id="1812858"/>
    <lineage>
        <taxon>Bacteria</taxon>
        <taxon>Bacillati</taxon>
        <taxon>Bacillota</taxon>
        <taxon>Clostridia</taxon>
        <taxon>Lachnospirales</taxon>
        <taxon>Lachnospiraceae</taxon>
        <taxon>Anaerosacchariphilus</taxon>
    </lineage>
</organism>
<dbReference type="AlphaFoldDB" id="A0A371AQW5"/>
<feature type="domain" description="DUF4026" evidence="3">
    <location>
        <begin position="176"/>
        <end position="285"/>
    </location>
</feature>
<reference evidence="4 5" key="1">
    <citation type="submission" date="2018-07" db="EMBL/GenBank/DDBJ databases">
        <title>Anaerosacharophilus polymeroproducens gen. nov. sp. nov., an anaerobic bacterium isolated from salt field.</title>
        <authorList>
            <person name="Kim W."/>
            <person name="Yang S.-H."/>
            <person name="Oh J."/>
            <person name="Lee J.-H."/>
            <person name="Kwon K.K."/>
        </authorList>
    </citation>
    <scope>NUCLEOTIDE SEQUENCE [LARGE SCALE GENOMIC DNA]</scope>
    <source>
        <strain evidence="4 5">MCWD5</strain>
    </source>
</reference>
<gene>
    <name evidence="4" type="ORF">DWV06_15680</name>
</gene>
<evidence type="ECO:0000259" key="2">
    <source>
        <dbReference type="Pfam" id="PF13218"/>
    </source>
</evidence>